<accession>A0A426X0W4</accession>
<evidence type="ECO:0000313" key="2">
    <source>
        <dbReference type="EMBL" id="RRT33111.1"/>
    </source>
</evidence>
<feature type="region of interest" description="Disordered" evidence="1">
    <location>
        <begin position="1"/>
        <end position="26"/>
    </location>
</feature>
<dbReference type="Proteomes" id="UP000287651">
    <property type="component" value="Unassembled WGS sequence"/>
</dbReference>
<proteinExistence type="predicted"/>
<reference evidence="2 3" key="1">
    <citation type="journal article" date="2014" name="Agronomy (Basel)">
        <title>A Draft Genome Sequence for Ensete ventricosum, the Drought-Tolerant Tree Against Hunger.</title>
        <authorList>
            <person name="Harrison J."/>
            <person name="Moore K.A."/>
            <person name="Paszkiewicz K."/>
            <person name="Jones T."/>
            <person name="Grant M."/>
            <person name="Ambacheew D."/>
            <person name="Muzemil S."/>
            <person name="Studholme D.J."/>
        </authorList>
    </citation>
    <scope>NUCLEOTIDE SEQUENCE [LARGE SCALE GENOMIC DNA]</scope>
</reference>
<organism evidence="2 3">
    <name type="scientific">Ensete ventricosum</name>
    <name type="common">Abyssinian banana</name>
    <name type="synonym">Musa ensete</name>
    <dbReference type="NCBI Taxonomy" id="4639"/>
    <lineage>
        <taxon>Eukaryota</taxon>
        <taxon>Viridiplantae</taxon>
        <taxon>Streptophyta</taxon>
        <taxon>Embryophyta</taxon>
        <taxon>Tracheophyta</taxon>
        <taxon>Spermatophyta</taxon>
        <taxon>Magnoliopsida</taxon>
        <taxon>Liliopsida</taxon>
        <taxon>Zingiberales</taxon>
        <taxon>Musaceae</taxon>
        <taxon>Ensete</taxon>
    </lineage>
</organism>
<dbReference type="AlphaFoldDB" id="A0A426X0W4"/>
<sequence length="173" mass="18932">MQCDRVESSLGDSSKESGSSLGTQREIVRKKTGGLTTRVSEVAGLCESYIRQRNREIRWEHIRRLPEEDHRTRRKNAGGYQIIGINCPYTSVQVVEPPKSTGKPPIPDFFGGGDAATTGAIGRSEGQREKRAVVDFDSENELIADGVKKVPLLVGADATVVVHKEDGLVQKNT</sequence>
<name>A0A426X0W4_ENSVE</name>
<feature type="compositionally biased region" description="Low complexity" evidence="1">
    <location>
        <begin position="8"/>
        <end position="22"/>
    </location>
</feature>
<dbReference type="EMBL" id="AMZH03029883">
    <property type="protein sequence ID" value="RRT33111.1"/>
    <property type="molecule type" value="Genomic_DNA"/>
</dbReference>
<evidence type="ECO:0000256" key="1">
    <source>
        <dbReference type="SAM" id="MobiDB-lite"/>
    </source>
</evidence>
<gene>
    <name evidence="2" type="ORF">B296_00029197</name>
</gene>
<protein>
    <submittedName>
        <fullName evidence="2">Uncharacterized protein</fullName>
    </submittedName>
</protein>
<feature type="non-terminal residue" evidence="2">
    <location>
        <position position="173"/>
    </location>
</feature>
<evidence type="ECO:0000313" key="3">
    <source>
        <dbReference type="Proteomes" id="UP000287651"/>
    </source>
</evidence>
<comment type="caution">
    <text evidence="2">The sequence shown here is derived from an EMBL/GenBank/DDBJ whole genome shotgun (WGS) entry which is preliminary data.</text>
</comment>